<dbReference type="InterPro" id="IPR048381">
    <property type="entry name" value="GDH_C"/>
</dbReference>
<evidence type="ECO:0000313" key="7">
    <source>
        <dbReference type="Proteomes" id="UP001197214"/>
    </source>
</evidence>
<evidence type="ECO:0000259" key="3">
    <source>
        <dbReference type="Pfam" id="PF21075"/>
    </source>
</evidence>
<dbReference type="InterPro" id="IPR049058">
    <property type="entry name" value="NAD_Glu_DH_HM2"/>
</dbReference>
<dbReference type="Pfam" id="PF21073">
    <property type="entry name" value="GDH_HM1"/>
    <property type="match status" value="1"/>
</dbReference>
<dbReference type="Pfam" id="PF05088">
    <property type="entry name" value="Bac_GDH_CD"/>
    <property type="match status" value="1"/>
</dbReference>
<dbReference type="InterPro" id="IPR049062">
    <property type="entry name" value="NAD_Glu_DH_ACT2"/>
</dbReference>
<dbReference type="Pfam" id="PF21077">
    <property type="entry name" value="GDH_ACT3"/>
    <property type="match status" value="1"/>
</dbReference>
<dbReference type="Pfam" id="PF21074">
    <property type="entry name" value="GDH_C"/>
    <property type="match status" value="1"/>
</dbReference>
<dbReference type="RefSeq" id="WP_219238215.1">
    <property type="nucleotide sequence ID" value="NZ_JAHWZX010000007.1"/>
</dbReference>
<sequence>MTKQSKKSLSQAFEARLVEGALPGETEGFGKTERAEAARFVAEAAIRREPGKPSLKLDTFSRGDRRRMRLAVVNDDMPFLVDSISGTIGAHDIAVDRIIHPVLRVSRDAEGRLVEIGDTGEPESMIYIEMDRADAKPRRELVAELERVLDHVRDAVADWRKLEAAMRADADTLGDDEGAALLRWFIDRNMTLLGHERWFEDGRTEDRLGLGRETLDVPLLADSSRERGLKWFRDGRPSPLLLKSNCISTVHRRVPLDLVLAPIRDGDAVVGLSIHAGLWTSAALHTPPHDVPVLRAHIAALEQRFGFDPKGHTGKAMSHSLAALPHDLTTAFSENDLGTLVMTSMSIADRPRSRLILIRSALGRHLFGFVWLPRDEVSTGRRLAIGDMLSRAANANLLSWSISMEDGVVALMRYTLDLRGDGRMPDANELDARIERMARGWRPGVEAALAEQGAPRATRLAMRYANCFPTNYRNSNTPDEAARDIVRIAELDDDHARAVRIIPQDGMKDRIRVKLYRLGGALPLSDAVPVFENFGFRVVEEVPTALEGDARAFIHDFEVSIEDEYDPDRPFDRETVQGAIAAVLENRAENDAFNRLIVETGMTPDSVVLLRAWFRYLRQTGMSYGLSTVVDALRGAPAVANALIDRFAAAHDPARDKDRDAAMAAADAAIDAGLVDVSAIDDDRILRAYRGVVRATLRTNAYAPAAQEALAFKLDSNMVPGLPQPLPWREIFVYSPRVEGIHLRAGPVARGGLRWSDRRDDFRTEILGLMKAQRVKNAVIVPTGAKGGFYAKQLPSPATDREAWFEEGKESYRIFIRSLLSITDNIVGPDVVHPDSVVVHDGDDPYFVVAADKGTATFSDIANAIAIDRDFWLGDAFASGGSHGYDHKAMGITAKGGWVSVQRHFLEMGVDVQTDPIDVVGCGDMSGDVFGNGMLLSKAIRLRAAFDHRHIFFDPDPDPATSWEERKRMFDLPRSSWADYDKKLISKGGGVFSRTEKTIRLSKQMREMLAIDADELDPASLISAILKSPVDLVWFGGIGTYIKAAAENNAEVGDPANDRLRVNAESLRAKVIGEGANLGVTQAGRIAFAMKGGRVNTDFIDNSAGVDCSDNEVNIKIALNREVMEGRLDFDKRNKLLARMTDDVGALVLEDNRLQTLALSFMEQDGAVAVPSYVRVIEILESAGRLDRAVEGLAPNDDLLRRSQEGAGLTRPELAVLLATAKLALQDAVENRGLGDDEELRADLHQSFPTAMRKKYADAIDAHRLRGQIVATILANRIVNRLGVLHPFELAEEEGAAMGDIAAMFVVVERLFNLPALWKEIEEAEMSESARIALFDEVAVATRSQIADLLRVCKPGDSPRAVIESLKPGIGNLDKQAKHLLLEEVKAQSGRLASRLEEAGAPRALVKKVVRIFELDGAVGLADLGERRGIDETTLTRAFTRLGQALGLDWAQAVAARIDTGDPWERLLVAGLARDFQQLRLDFLGRVDGADPKERVEQWLVDNAARVDQFVELVARARRAPAVNAAMLAQIASQARVLLAR</sequence>
<dbReference type="InterPro" id="IPR049056">
    <property type="entry name" value="NAD_Glu_DH_HM3"/>
</dbReference>
<dbReference type="Proteomes" id="UP001197214">
    <property type="component" value="Unassembled WGS sequence"/>
</dbReference>
<evidence type="ECO:0000259" key="5">
    <source>
        <dbReference type="Pfam" id="PF21077"/>
    </source>
</evidence>
<name>A0ABS6XLM4_9SPHN</name>
<proteinExistence type="predicted"/>
<organism evidence="6 7">
    <name type="scientific">Stakelama flava</name>
    <dbReference type="NCBI Taxonomy" id="2860338"/>
    <lineage>
        <taxon>Bacteria</taxon>
        <taxon>Pseudomonadati</taxon>
        <taxon>Pseudomonadota</taxon>
        <taxon>Alphaproteobacteria</taxon>
        <taxon>Sphingomonadales</taxon>
        <taxon>Sphingomonadaceae</taxon>
        <taxon>Stakelama</taxon>
    </lineage>
</organism>
<dbReference type="EMBL" id="JAHWZX010000007">
    <property type="protein sequence ID" value="MBW4331107.1"/>
    <property type="molecule type" value="Genomic_DNA"/>
</dbReference>
<feature type="domain" description="NAD-glutamate dehydrogenase N-terminal ACT1" evidence="3">
    <location>
        <begin position="66"/>
        <end position="143"/>
    </location>
</feature>
<dbReference type="Pfam" id="PF21075">
    <property type="entry name" value="GDH_ACT1"/>
    <property type="match status" value="1"/>
</dbReference>
<feature type="domain" description="NAD-glutamate dehydrogenase catalytic" evidence="1">
    <location>
        <begin position="670"/>
        <end position="1161"/>
    </location>
</feature>
<dbReference type="Pfam" id="PF21079">
    <property type="entry name" value="GDH_HM2"/>
    <property type="match status" value="1"/>
</dbReference>
<dbReference type="PANTHER" id="PTHR43403:SF1">
    <property type="entry name" value="NAD-SPECIFIC GLUTAMATE DEHYDROGENASE"/>
    <property type="match status" value="1"/>
</dbReference>
<feature type="domain" description="NAD-glutamate dehydrogenase ACT2" evidence="4">
    <location>
        <begin position="354"/>
        <end position="441"/>
    </location>
</feature>
<comment type="caution">
    <text evidence="6">The sequence shown here is derived from an EMBL/GenBank/DDBJ whole genome shotgun (WGS) entry which is preliminary data.</text>
</comment>
<evidence type="ECO:0000259" key="4">
    <source>
        <dbReference type="Pfam" id="PF21076"/>
    </source>
</evidence>
<dbReference type="PIRSF" id="PIRSF036761">
    <property type="entry name" value="GDH_Mll4104"/>
    <property type="match status" value="1"/>
</dbReference>
<dbReference type="InterPro" id="IPR024727">
    <property type="entry name" value="NAD_Glu_DH_N_ACT1"/>
</dbReference>
<feature type="domain" description="NAD-specific glutamate dehydrogenase C-terminal" evidence="2">
    <location>
        <begin position="1206"/>
        <end position="1529"/>
    </location>
</feature>
<dbReference type="PANTHER" id="PTHR43403">
    <property type="entry name" value="NAD-SPECIFIC GLUTAMATE DEHYDROGENASE"/>
    <property type="match status" value="1"/>
</dbReference>
<protein>
    <submittedName>
        <fullName evidence="6">NAD-glutamate dehydrogenase</fullName>
    </submittedName>
</protein>
<feature type="domain" description="NAD-glutamate dehydrogenase ACT3" evidence="5">
    <location>
        <begin position="503"/>
        <end position="564"/>
    </location>
</feature>
<evidence type="ECO:0000259" key="1">
    <source>
        <dbReference type="Pfam" id="PF05088"/>
    </source>
</evidence>
<dbReference type="InterPro" id="IPR049064">
    <property type="entry name" value="NAD_Glu_DH_ACT3"/>
</dbReference>
<gene>
    <name evidence="6" type="ORF">KY084_09505</name>
</gene>
<dbReference type="InterPro" id="IPR028971">
    <property type="entry name" value="NAD-GDH_cat"/>
</dbReference>
<accession>A0ABS6XLM4</accession>
<dbReference type="InterPro" id="IPR049059">
    <property type="entry name" value="NAD_Glu_DH_HM1"/>
</dbReference>
<keyword evidence="7" id="KW-1185">Reference proteome</keyword>
<evidence type="ECO:0000259" key="2">
    <source>
        <dbReference type="Pfam" id="PF21074"/>
    </source>
</evidence>
<reference evidence="6 7" key="1">
    <citation type="submission" date="2021-07" db="EMBL/GenBank/DDBJ databases">
        <title>Stakelama flava sp. nov., a novel endophytic bacterium isolated from branch of Kandelia candel.</title>
        <authorList>
            <person name="Tuo L."/>
        </authorList>
    </citation>
    <scope>NUCLEOTIDE SEQUENCE [LARGE SCALE GENOMIC DNA]</scope>
    <source>
        <strain evidence="6 7">CBK3Z-3</strain>
    </source>
</reference>
<evidence type="ECO:0000313" key="6">
    <source>
        <dbReference type="EMBL" id="MBW4331107.1"/>
    </source>
</evidence>
<dbReference type="Pfam" id="PF21076">
    <property type="entry name" value="GDH_ACT2"/>
    <property type="match status" value="1"/>
</dbReference>
<dbReference type="Pfam" id="PF21078">
    <property type="entry name" value="GDH_HM3"/>
    <property type="match status" value="1"/>
</dbReference>
<dbReference type="InterPro" id="IPR007780">
    <property type="entry name" value="NAD_Glu_DH_bac"/>
</dbReference>